<dbReference type="AlphaFoldDB" id="A0A078HFP6"/>
<protein>
    <submittedName>
        <fullName evidence="1">BnaC06g06800D protein</fullName>
    </submittedName>
</protein>
<dbReference type="Gramene" id="CDY36627">
    <property type="protein sequence ID" value="CDY36627"/>
    <property type="gene ID" value="GSBRNA2T00062356001"/>
</dbReference>
<proteinExistence type="predicted"/>
<evidence type="ECO:0000313" key="1">
    <source>
        <dbReference type="EMBL" id="CDY36627.1"/>
    </source>
</evidence>
<evidence type="ECO:0000313" key="2">
    <source>
        <dbReference type="Proteomes" id="UP000028999"/>
    </source>
</evidence>
<dbReference type="Proteomes" id="UP000028999">
    <property type="component" value="Unassembled WGS sequence"/>
</dbReference>
<dbReference type="EMBL" id="LK032379">
    <property type="protein sequence ID" value="CDY36627.1"/>
    <property type="molecule type" value="Genomic_DNA"/>
</dbReference>
<accession>A0A078HFP6</accession>
<gene>
    <name evidence="1" type="primary">BnaC06g06800D</name>
    <name evidence="1" type="ORF">GSBRNA2T00062356001</name>
</gene>
<sequence length="84" mass="9946">MSDFRKFRRDSNSLRNAAVRPVTMRRNQRRRPQMLILARGRSRAAYENGVRYTISQEEEQKNEGEARVIAWCEGFRSKHAYAVD</sequence>
<keyword evidence="2" id="KW-1185">Reference proteome</keyword>
<reference evidence="1 2" key="1">
    <citation type="journal article" date="2014" name="Science">
        <title>Plant genetics. Early allopolyploid evolution in the post-Neolithic Brassica napus oilseed genome.</title>
        <authorList>
            <person name="Chalhoub B."/>
            <person name="Denoeud F."/>
            <person name="Liu S."/>
            <person name="Parkin I.A."/>
            <person name="Tang H."/>
            <person name="Wang X."/>
            <person name="Chiquet J."/>
            <person name="Belcram H."/>
            <person name="Tong C."/>
            <person name="Samans B."/>
            <person name="Correa M."/>
            <person name="Da Silva C."/>
            <person name="Just J."/>
            <person name="Falentin C."/>
            <person name="Koh C.S."/>
            <person name="Le Clainche I."/>
            <person name="Bernard M."/>
            <person name="Bento P."/>
            <person name="Noel B."/>
            <person name="Labadie K."/>
            <person name="Alberti A."/>
            <person name="Charles M."/>
            <person name="Arnaud D."/>
            <person name="Guo H."/>
            <person name="Daviaud C."/>
            <person name="Alamery S."/>
            <person name="Jabbari K."/>
            <person name="Zhao M."/>
            <person name="Edger P.P."/>
            <person name="Chelaifa H."/>
            <person name="Tack D."/>
            <person name="Lassalle G."/>
            <person name="Mestiri I."/>
            <person name="Schnel N."/>
            <person name="Le Paslier M.C."/>
            <person name="Fan G."/>
            <person name="Renault V."/>
            <person name="Bayer P.E."/>
            <person name="Golicz A.A."/>
            <person name="Manoli S."/>
            <person name="Lee T.H."/>
            <person name="Thi V.H."/>
            <person name="Chalabi S."/>
            <person name="Hu Q."/>
            <person name="Fan C."/>
            <person name="Tollenaere R."/>
            <person name="Lu Y."/>
            <person name="Battail C."/>
            <person name="Shen J."/>
            <person name="Sidebottom C.H."/>
            <person name="Wang X."/>
            <person name="Canaguier A."/>
            <person name="Chauveau A."/>
            <person name="Berard A."/>
            <person name="Deniot G."/>
            <person name="Guan M."/>
            <person name="Liu Z."/>
            <person name="Sun F."/>
            <person name="Lim Y.P."/>
            <person name="Lyons E."/>
            <person name="Town C.D."/>
            <person name="Bancroft I."/>
            <person name="Wang X."/>
            <person name="Meng J."/>
            <person name="Ma J."/>
            <person name="Pires J.C."/>
            <person name="King G.J."/>
            <person name="Brunel D."/>
            <person name="Delourme R."/>
            <person name="Renard M."/>
            <person name="Aury J.M."/>
            <person name="Adams K.L."/>
            <person name="Batley J."/>
            <person name="Snowdon R.J."/>
            <person name="Tost J."/>
            <person name="Edwards D."/>
            <person name="Zhou Y."/>
            <person name="Hua W."/>
            <person name="Sharpe A.G."/>
            <person name="Paterson A.H."/>
            <person name="Guan C."/>
            <person name="Wincker P."/>
        </authorList>
    </citation>
    <scope>NUCLEOTIDE SEQUENCE [LARGE SCALE GENOMIC DNA]</scope>
    <source>
        <strain evidence="2">cv. Darmor-bzh</strain>
    </source>
</reference>
<dbReference type="PaxDb" id="3708-A0A078HFP6"/>
<organism evidence="1 2">
    <name type="scientific">Brassica napus</name>
    <name type="common">Rape</name>
    <dbReference type="NCBI Taxonomy" id="3708"/>
    <lineage>
        <taxon>Eukaryota</taxon>
        <taxon>Viridiplantae</taxon>
        <taxon>Streptophyta</taxon>
        <taxon>Embryophyta</taxon>
        <taxon>Tracheophyta</taxon>
        <taxon>Spermatophyta</taxon>
        <taxon>Magnoliopsida</taxon>
        <taxon>eudicotyledons</taxon>
        <taxon>Gunneridae</taxon>
        <taxon>Pentapetalae</taxon>
        <taxon>rosids</taxon>
        <taxon>malvids</taxon>
        <taxon>Brassicales</taxon>
        <taxon>Brassicaceae</taxon>
        <taxon>Brassiceae</taxon>
        <taxon>Brassica</taxon>
    </lineage>
</organism>
<dbReference type="STRING" id="3708.A0A078HFP6"/>
<name>A0A078HFP6_BRANA</name>